<protein>
    <submittedName>
        <fullName evidence="1">Uncharacterized protein</fullName>
    </submittedName>
</protein>
<evidence type="ECO:0000313" key="2">
    <source>
        <dbReference type="Proteomes" id="UP000436088"/>
    </source>
</evidence>
<accession>A0A6A2WVC6</accession>
<organism evidence="1 2">
    <name type="scientific">Hibiscus syriacus</name>
    <name type="common">Rose of Sharon</name>
    <dbReference type="NCBI Taxonomy" id="106335"/>
    <lineage>
        <taxon>Eukaryota</taxon>
        <taxon>Viridiplantae</taxon>
        <taxon>Streptophyta</taxon>
        <taxon>Embryophyta</taxon>
        <taxon>Tracheophyta</taxon>
        <taxon>Spermatophyta</taxon>
        <taxon>Magnoliopsida</taxon>
        <taxon>eudicotyledons</taxon>
        <taxon>Gunneridae</taxon>
        <taxon>Pentapetalae</taxon>
        <taxon>rosids</taxon>
        <taxon>malvids</taxon>
        <taxon>Malvales</taxon>
        <taxon>Malvaceae</taxon>
        <taxon>Malvoideae</taxon>
        <taxon>Hibiscus</taxon>
    </lineage>
</organism>
<comment type="caution">
    <text evidence="1">The sequence shown here is derived from an EMBL/GenBank/DDBJ whole genome shotgun (WGS) entry which is preliminary data.</text>
</comment>
<name>A0A6A2WVC6_HIBSY</name>
<evidence type="ECO:0000313" key="1">
    <source>
        <dbReference type="EMBL" id="KAE8665592.1"/>
    </source>
</evidence>
<gene>
    <name evidence="1" type="ORF">F3Y22_tig00112536pilonHSYRG00024</name>
</gene>
<reference evidence="1" key="1">
    <citation type="submission" date="2019-09" db="EMBL/GenBank/DDBJ databases">
        <title>Draft genome information of white flower Hibiscus syriacus.</title>
        <authorList>
            <person name="Kim Y.-M."/>
        </authorList>
    </citation>
    <scope>NUCLEOTIDE SEQUENCE [LARGE SCALE GENOMIC DNA]</scope>
    <source>
        <strain evidence="1">YM2019G1</strain>
    </source>
</reference>
<dbReference type="AlphaFoldDB" id="A0A6A2WVC6"/>
<keyword evidence="2" id="KW-1185">Reference proteome</keyword>
<proteinExistence type="predicted"/>
<dbReference type="Proteomes" id="UP000436088">
    <property type="component" value="Unassembled WGS sequence"/>
</dbReference>
<sequence length="67" mass="7526">MLIEKGLPRSLLRFTVPPFCYGCLRIGIGFSLLNAGDYPIVAQDDLLHILSYLPKNLSFVNHSSYIN</sequence>
<dbReference type="EMBL" id="VEPZ02001610">
    <property type="protein sequence ID" value="KAE8665592.1"/>
    <property type="molecule type" value="Genomic_DNA"/>
</dbReference>